<organism evidence="3">
    <name type="scientific">Ignisphaera aggregans</name>
    <dbReference type="NCBI Taxonomy" id="334771"/>
    <lineage>
        <taxon>Archaea</taxon>
        <taxon>Thermoproteota</taxon>
        <taxon>Thermoprotei</taxon>
        <taxon>Desulfurococcales</taxon>
        <taxon>Desulfurococcaceae</taxon>
        <taxon>Ignisphaera</taxon>
    </lineage>
</organism>
<dbReference type="PANTHER" id="PTHR42895">
    <property type="entry name" value="IRON-SULFUR CLUSTER-BINDING PROTEIN-RELATED"/>
    <property type="match status" value="1"/>
</dbReference>
<evidence type="ECO:0000259" key="1">
    <source>
        <dbReference type="PROSITE" id="PS51085"/>
    </source>
</evidence>
<dbReference type="Pfam" id="PF00111">
    <property type="entry name" value="Fer2"/>
    <property type="match status" value="1"/>
</dbReference>
<dbReference type="Gene3D" id="3.10.20.880">
    <property type="match status" value="1"/>
</dbReference>
<dbReference type="CDD" id="cd00207">
    <property type="entry name" value="fer2"/>
    <property type="match status" value="1"/>
</dbReference>
<dbReference type="PANTHER" id="PTHR42895:SF1">
    <property type="entry name" value="IRON-SULFUR CLUSTER PROTEIN"/>
    <property type="match status" value="1"/>
</dbReference>
<dbReference type="InterPro" id="IPR036010">
    <property type="entry name" value="2Fe-2S_ferredoxin-like_sf"/>
</dbReference>
<dbReference type="EMBL" id="DTBD01000066">
    <property type="protein sequence ID" value="HGQ65011.1"/>
    <property type="molecule type" value="Genomic_DNA"/>
</dbReference>
<feature type="domain" description="2Fe-2S ferredoxin-type" evidence="1">
    <location>
        <begin position="1"/>
        <end position="96"/>
    </location>
</feature>
<dbReference type="InterPro" id="IPR052911">
    <property type="entry name" value="Corrinoid_activation_enz"/>
</dbReference>
<dbReference type="InterPro" id="IPR040506">
    <property type="entry name" value="RACo_linker"/>
</dbReference>
<dbReference type="InterPro" id="IPR012675">
    <property type="entry name" value="Beta-grasp_dom_sf"/>
</dbReference>
<evidence type="ECO:0000313" key="2">
    <source>
        <dbReference type="EMBL" id="HGQ35177.1"/>
    </source>
</evidence>
<dbReference type="Pfam" id="PF17651">
    <property type="entry name" value="Raco_middle"/>
    <property type="match status" value="1"/>
</dbReference>
<sequence>MEIIFEPMKKSVSIQSVKTILDLAREAGIALRADCGGIGICGKCLVKILRVGGKLTPPTNNEVTALGMQRLNEGYRLSCQTKLLEGNVEVFIPPESLIQRYRSADVGLEKLVPLNPAVTFHRVLPKKPNLVDPQPDVSRILVELYEQGIDVDASPIPLELLRDIPEIVRKAEWDLNLILWNSRLIDVKPYDNSFKPIGVAVDIGTSKIVVHLIDLASGETLAVESTPNPQASYGADIISRLTYAIQSNENLAKLQRAVINAINILIKKASERTSIPLDWIYEVVVVGNTVMHHLFLGIKPKHLGFSPYTPATRGPHYFNAKELDIDINSKGVIYLPPVVAGFVGSDAIADAVAIGVDECEEPCALIDIGTNTEIIINTGKKIIAGSTPAGPAFEGATMSFGMRAIEGAIDQVFVYFDKSLSDYAVRYNVVGGKKPSGICGSGYIDLLANLYRLRLLNRRGKFAREIKSSRLIVENDLLRFVVAKAEETSIGRNIVVDEKDIDSLLLAKAAVASGFKMLLRYAGLESNDLSRVFVAGSFGSYINMENALTIGLLPNIPISRFIFVGNAAIVGAKAMLKSKEFREKASKIARAIEYVELAAQQEFSRIFMESLYLP</sequence>
<dbReference type="InterPro" id="IPR043129">
    <property type="entry name" value="ATPase_NBD"/>
</dbReference>
<dbReference type="EMBL" id="DTCK01000008">
    <property type="protein sequence ID" value="HGQ35177.1"/>
    <property type="molecule type" value="Genomic_DNA"/>
</dbReference>
<reference evidence="3" key="1">
    <citation type="journal article" date="2020" name="mSystems">
        <title>Genome- and Community-Level Interaction Insights into Carbon Utilization and Element Cycling Functions of Hydrothermarchaeota in Hydrothermal Sediment.</title>
        <authorList>
            <person name="Zhou Z."/>
            <person name="Liu Y."/>
            <person name="Xu W."/>
            <person name="Pan J."/>
            <person name="Luo Z.H."/>
            <person name="Li M."/>
        </authorList>
    </citation>
    <scope>NUCLEOTIDE SEQUENCE [LARGE SCALE GENOMIC DNA]</scope>
    <source>
        <strain evidence="3">SpSt-637</strain>
        <strain evidence="2">SpSt-667</strain>
    </source>
</reference>
<dbReference type="AlphaFoldDB" id="A0A7C4NPU1"/>
<dbReference type="SUPFAM" id="SSF53067">
    <property type="entry name" value="Actin-like ATPase domain"/>
    <property type="match status" value="1"/>
</dbReference>
<dbReference type="InterPro" id="IPR042259">
    <property type="entry name" value="Raco-like_middle_sf"/>
</dbReference>
<dbReference type="Pfam" id="PF17650">
    <property type="entry name" value="RACo_linker"/>
    <property type="match status" value="1"/>
</dbReference>
<dbReference type="InterPro" id="IPR041414">
    <property type="entry name" value="Raco-like_middle"/>
</dbReference>
<comment type="caution">
    <text evidence="3">The sequence shown here is derived from an EMBL/GenBank/DDBJ whole genome shotgun (WGS) entry which is preliminary data.</text>
</comment>
<dbReference type="PROSITE" id="PS51085">
    <property type="entry name" value="2FE2S_FER_2"/>
    <property type="match status" value="1"/>
</dbReference>
<dbReference type="InterPro" id="IPR001041">
    <property type="entry name" value="2Fe-2S_ferredoxin-type"/>
</dbReference>
<dbReference type="Gene3D" id="3.30.420.480">
    <property type="entry name" value="Domain of unknown function (DUF4445)"/>
    <property type="match status" value="1"/>
</dbReference>
<dbReference type="Pfam" id="PF14574">
    <property type="entry name" value="RACo_C_ter"/>
    <property type="match status" value="1"/>
</dbReference>
<protein>
    <submittedName>
        <fullName evidence="3">DUF4445 domain-containing protein</fullName>
    </submittedName>
</protein>
<gene>
    <name evidence="3" type="ORF">ENU08_07190</name>
    <name evidence="2" type="ORF">ENU41_00660</name>
</gene>
<dbReference type="InterPro" id="IPR027980">
    <property type="entry name" value="RACo_C"/>
</dbReference>
<name>A0A7C4NPU1_9CREN</name>
<accession>A0A7C4NPU1</accession>
<evidence type="ECO:0000313" key="3">
    <source>
        <dbReference type="EMBL" id="HGQ65011.1"/>
    </source>
</evidence>
<proteinExistence type="predicted"/>
<dbReference type="GO" id="GO:0051536">
    <property type="term" value="F:iron-sulfur cluster binding"/>
    <property type="evidence" value="ECO:0007669"/>
    <property type="project" value="InterPro"/>
</dbReference>
<dbReference type="Gene3D" id="3.10.20.30">
    <property type="match status" value="1"/>
</dbReference>
<dbReference type="SUPFAM" id="SSF54292">
    <property type="entry name" value="2Fe-2S ferredoxin-like"/>
    <property type="match status" value="1"/>
</dbReference>